<evidence type="ECO:0000256" key="3">
    <source>
        <dbReference type="ARBA" id="ARBA00022989"/>
    </source>
</evidence>
<evidence type="ECO:0000313" key="8">
    <source>
        <dbReference type="RefSeq" id="XP_006820647.1"/>
    </source>
</evidence>
<dbReference type="RefSeq" id="XP_006820647.1">
    <property type="nucleotide sequence ID" value="XM_006820584.1"/>
</dbReference>
<dbReference type="InterPro" id="IPR012919">
    <property type="entry name" value="SUN_dom"/>
</dbReference>
<name>A0ABM0MKV6_SACKO</name>
<comment type="subcellular location">
    <subcellularLocation>
        <location evidence="1">Endomembrane system</location>
    </subcellularLocation>
</comment>
<keyword evidence="7" id="KW-1185">Reference proteome</keyword>
<feature type="domain" description="SUN" evidence="6">
    <location>
        <begin position="1"/>
        <end position="98"/>
    </location>
</feature>
<feature type="non-terminal residue" evidence="8">
    <location>
        <position position="1"/>
    </location>
</feature>
<feature type="non-terminal residue" evidence="8">
    <location>
        <position position="163"/>
    </location>
</feature>
<protein>
    <submittedName>
        <fullName evidence="8">SUN domain-containing ossification factor-like</fullName>
    </submittedName>
</protein>
<proteinExistence type="predicted"/>
<keyword evidence="3" id="KW-1133">Transmembrane helix</keyword>
<dbReference type="PANTHER" id="PTHR12953:SF0">
    <property type="entry name" value="SUN DOMAIN-CONTAINING OSSIFICATION FACTOR"/>
    <property type="match status" value="1"/>
</dbReference>
<sequence length="163" mass="18274">FTVELCEPLQIKQIEIANFELFSSTPKTLKVQISDRYQSRDWHYLGTFHAIDQRTLQSFTIQDQGGMFAKYLKVEMLDFFGSEHYCPLSIIRVFGTSMEEEIIQESESHGANGDEEGDDDLVPGEGLKKANLLDSALDAVNHVVKRAAKALLGSEDARPSDCT</sequence>
<evidence type="ECO:0000256" key="5">
    <source>
        <dbReference type="SAM" id="MobiDB-lite"/>
    </source>
</evidence>
<feature type="compositionally biased region" description="Acidic residues" evidence="5">
    <location>
        <begin position="113"/>
        <end position="122"/>
    </location>
</feature>
<evidence type="ECO:0000313" key="7">
    <source>
        <dbReference type="Proteomes" id="UP000694865"/>
    </source>
</evidence>
<dbReference type="PROSITE" id="PS51469">
    <property type="entry name" value="SUN"/>
    <property type="match status" value="1"/>
</dbReference>
<feature type="region of interest" description="Disordered" evidence="5">
    <location>
        <begin position="105"/>
        <end position="124"/>
    </location>
</feature>
<dbReference type="Pfam" id="PF07738">
    <property type="entry name" value="Sad1_UNC"/>
    <property type="match status" value="1"/>
</dbReference>
<gene>
    <name evidence="8" type="primary">LOC102800600</name>
</gene>
<dbReference type="GeneID" id="102800600"/>
<dbReference type="Proteomes" id="UP000694865">
    <property type="component" value="Unplaced"/>
</dbReference>
<evidence type="ECO:0000256" key="4">
    <source>
        <dbReference type="ARBA" id="ARBA00023136"/>
    </source>
</evidence>
<dbReference type="Gene3D" id="2.60.120.260">
    <property type="entry name" value="Galactose-binding domain-like"/>
    <property type="match status" value="1"/>
</dbReference>
<evidence type="ECO:0000256" key="2">
    <source>
        <dbReference type="ARBA" id="ARBA00022692"/>
    </source>
</evidence>
<keyword evidence="2" id="KW-0812">Transmembrane</keyword>
<evidence type="ECO:0000259" key="6">
    <source>
        <dbReference type="PROSITE" id="PS51469"/>
    </source>
</evidence>
<organism evidence="7 8">
    <name type="scientific">Saccoglossus kowalevskii</name>
    <name type="common">Acorn worm</name>
    <dbReference type="NCBI Taxonomy" id="10224"/>
    <lineage>
        <taxon>Eukaryota</taxon>
        <taxon>Metazoa</taxon>
        <taxon>Hemichordata</taxon>
        <taxon>Enteropneusta</taxon>
        <taxon>Harrimaniidae</taxon>
        <taxon>Saccoglossus</taxon>
    </lineage>
</organism>
<accession>A0ABM0MKV6</accession>
<evidence type="ECO:0000256" key="1">
    <source>
        <dbReference type="ARBA" id="ARBA00004308"/>
    </source>
</evidence>
<dbReference type="InterPro" id="IPR045120">
    <property type="entry name" value="Suco/Slp1-like"/>
</dbReference>
<reference evidence="8" key="1">
    <citation type="submission" date="2025-08" db="UniProtKB">
        <authorList>
            <consortium name="RefSeq"/>
        </authorList>
    </citation>
    <scope>IDENTIFICATION</scope>
    <source>
        <tissue evidence="8">Testes</tissue>
    </source>
</reference>
<dbReference type="PANTHER" id="PTHR12953">
    <property type="entry name" value="MEMBRANE PROTEIN CH1 RELATED"/>
    <property type="match status" value="1"/>
</dbReference>
<keyword evidence="4" id="KW-0472">Membrane</keyword>